<keyword evidence="1" id="KW-0472">Membrane</keyword>
<evidence type="ECO:0000256" key="1">
    <source>
        <dbReference type="SAM" id="Phobius"/>
    </source>
</evidence>
<dbReference type="InterPro" id="IPR044730">
    <property type="entry name" value="RNase_H-like_dom_plant"/>
</dbReference>
<evidence type="ECO:0000313" key="3">
    <source>
        <dbReference type="EMBL" id="KAK2661084.1"/>
    </source>
</evidence>
<dbReference type="GO" id="GO:0003676">
    <property type="term" value="F:nucleic acid binding"/>
    <property type="evidence" value="ECO:0007669"/>
    <property type="project" value="InterPro"/>
</dbReference>
<protein>
    <recommendedName>
        <fullName evidence="2">RNase H type-1 domain-containing protein</fullName>
    </recommendedName>
</protein>
<dbReference type="EMBL" id="JANJYI010000002">
    <property type="protein sequence ID" value="KAK2661084.1"/>
    <property type="molecule type" value="Genomic_DNA"/>
</dbReference>
<proteinExistence type="predicted"/>
<dbReference type="AlphaFoldDB" id="A0AAD9XKF3"/>
<dbReference type="CDD" id="cd06222">
    <property type="entry name" value="RNase_H_like"/>
    <property type="match status" value="1"/>
</dbReference>
<comment type="caution">
    <text evidence="3">The sequence shown here is derived from an EMBL/GenBank/DDBJ whole genome shotgun (WGS) entry which is preliminary data.</text>
</comment>
<dbReference type="Gene3D" id="3.30.420.10">
    <property type="entry name" value="Ribonuclease H-like superfamily/Ribonuclease H"/>
    <property type="match status" value="1"/>
</dbReference>
<keyword evidence="4" id="KW-1185">Reference proteome</keyword>
<dbReference type="InterPro" id="IPR002156">
    <property type="entry name" value="RNaseH_domain"/>
</dbReference>
<keyword evidence="1" id="KW-1133">Transmembrane helix</keyword>
<name>A0AAD9XKF3_9ROSI</name>
<dbReference type="SUPFAM" id="SSF53098">
    <property type="entry name" value="Ribonuclease H-like"/>
    <property type="match status" value="1"/>
</dbReference>
<dbReference type="Proteomes" id="UP001280121">
    <property type="component" value="Unassembled WGS sequence"/>
</dbReference>
<dbReference type="PANTHER" id="PTHR47723">
    <property type="entry name" value="OS05G0353850 PROTEIN"/>
    <property type="match status" value="1"/>
</dbReference>
<organism evidence="3 4">
    <name type="scientific">Dipteronia dyeriana</name>
    <dbReference type="NCBI Taxonomy" id="168575"/>
    <lineage>
        <taxon>Eukaryota</taxon>
        <taxon>Viridiplantae</taxon>
        <taxon>Streptophyta</taxon>
        <taxon>Embryophyta</taxon>
        <taxon>Tracheophyta</taxon>
        <taxon>Spermatophyta</taxon>
        <taxon>Magnoliopsida</taxon>
        <taxon>eudicotyledons</taxon>
        <taxon>Gunneridae</taxon>
        <taxon>Pentapetalae</taxon>
        <taxon>rosids</taxon>
        <taxon>malvids</taxon>
        <taxon>Sapindales</taxon>
        <taxon>Sapindaceae</taxon>
        <taxon>Hippocastanoideae</taxon>
        <taxon>Acereae</taxon>
        <taxon>Dipteronia</taxon>
    </lineage>
</organism>
<gene>
    <name evidence="3" type="ORF">Ddye_007617</name>
</gene>
<dbReference type="InterPro" id="IPR036397">
    <property type="entry name" value="RNaseH_sf"/>
</dbReference>
<dbReference type="Pfam" id="PF13456">
    <property type="entry name" value="RVT_3"/>
    <property type="match status" value="1"/>
</dbReference>
<keyword evidence="1" id="KW-0812">Transmembrane</keyword>
<feature type="transmembrane region" description="Helical" evidence="1">
    <location>
        <begin position="29"/>
        <end position="49"/>
    </location>
</feature>
<accession>A0AAD9XKF3</accession>
<feature type="domain" description="RNase H type-1" evidence="2">
    <location>
        <begin position="107"/>
        <end position="227"/>
    </location>
</feature>
<dbReference type="GO" id="GO:0004523">
    <property type="term" value="F:RNA-DNA hybrid ribonuclease activity"/>
    <property type="evidence" value="ECO:0007669"/>
    <property type="project" value="InterPro"/>
</dbReference>
<dbReference type="InterPro" id="IPR012337">
    <property type="entry name" value="RNaseH-like_sf"/>
</dbReference>
<dbReference type="PANTHER" id="PTHR47723:SF22">
    <property type="entry name" value="RNASE H TYPE-1 DOMAIN-CONTAINING PROTEIN"/>
    <property type="match status" value="1"/>
</dbReference>
<evidence type="ECO:0000313" key="4">
    <source>
        <dbReference type="Proteomes" id="UP001280121"/>
    </source>
</evidence>
<reference evidence="3" key="1">
    <citation type="journal article" date="2023" name="Plant J.">
        <title>Genome sequences and population genomics provide insights into the demographic history, inbreeding, and mutation load of two 'living fossil' tree species of Dipteronia.</title>
        <authorList>
            <person name="Feng Y."/>
            <person name="Comes H.P."/>
            <person name="Chen J."/>
            <person name="Zhu S."/>
            <person name="Lu R."/>
            <person name="Zhang X."/>
            <person name="Li P."/>
            <person name="Qiu J."/>
            <person name="Olsen K.M."/>
            <person name="Qiu Y."/>
        </authorList>
    </citation>
    <scope>NUCLEOTIDE SEQUENCE</scope>
    <source>
        <strain evidence="3">KIB01</strain>
    </source>
</reference>
<dbReference type="InterPro" id="IPR053151">
    <property type="entry name" value="RNase_H-like"/>
</dbReference>
<sequence length="242" mass="26572">MSNGGRLVMIKAVLSSSPTYFMCRNGGPFIPFVLLVLALLVNLLTVVGVNSCSNNSIIDWIEESGLRYFYSGFDHLGERCVDKVSSKVNRSETWVPPPINSLFFNVDRSARGSPGDVGIEGVLRDSSGKILYLFSYFMGFLESNAAEIYAIHRACSLLQTGGHSINCEVIIVSDYKVAVSWCNGDDFGNINLIDLVYDIGNFITSQEGVSIKFMPRGGNYFADGLTKLGSSRSGERLRWGVF</sequence>
<evidence type="ECO:0000259" key="2">
    <source>
        <dbReference type="Pfam" id="PF13456"/>
    </source>
</evidence>